<evidence type="ECO:0000256" key="2">
    <source>
        <dbReference type="SAM" id="SignalP"/>
    </source>
</evidence>
<gene>
    <name evidence="3" type="ORF">FEV51_12025</name>
</gene>
<reference evidence="3 4" key="1">
    <citation type="submission" date="2019-05" db="EMBL/GenBank/DDBJ databases">
        <title>Erythrobacter marisflavi sp. nov., isolated from isolated from water of an estuary environment.</title>
        <authorList>
            <person name="Yoon J.-H."/>
        </authorList>
    </citation>
    <scope>NUCLEOTIDE SEQUENCE [LARGE SCALE GENOMIC DNA]</scope>
    <source>
        <strain evidence="3 4">KEM-5</strain>
    </source>
</reference>
<accession>A0A5S3P5X8</accession>
<name>A0A5S3P5X8_9SPHN</name>
<organism evidence="3 4">
    <name type="scientific">Qipengyuania marisflavi</name>
    <dbReference type="NCBI Taxonomy" id="2486356"/>
    <lineage>
        <taxon>Bacteria</taxon>
        <taxon>Pseudomonadati</taxon>
        <taxon>Pseudomonadota</taxon>
        <taxon>Alphaproteobacteria</taxon>
        <taxon>Sphingomonadales</taxon>
        <taxon>Erythrobacteraceae</taxon>
        <taxon>Qipengyuania</taxon>
    </lineage>
</organism>
<feature type="signal peptide" evidence="2">
    <location>
        <begin position="1"/>
        <end position="24"/>
    </location>
</feature>
<evidence type="ECO:0000313" key="4">
    <source>
        <dbReference type="Proteomes" id="UP000309668"/>
    </source>
</evidence>
<evidence type="ECO:0000313" key="3">
    <source>
        <dbReference type="EMBL" id="TMM46158.1"/>
    </source>
</evidence>
<dbReference type="Proteomes" id="UP000309668">
    <property type="component" value="Unassembled WGS sequence"/>
</dbReference>
<feature type="compositionally biased region" description="Pro residues" evidence="1">
    <location>
        <begin position="49"/>
        <end position="59"/>
    </location>
</feature>
<proteinExistence type="predicted"/>
<sequence length="414" mass="45455">MRLAIVICLSLAACTALEPLSVDAGTAALPTGATLQPSGHLSIGVTPPSAFPDDPPPMPTQLDSFARKTSLGSAADRDRAWQEVSLSPDTRAEFQRLRELLTREEAGNFIDVRLVHEPRLMGEFAFRRDGAATLARYTSDPQFRAVTINVDPAALERLREEWLERMQDGGPITSLSVITLEGRIELGVGAEEADFRRLAKRKGWDLSDPRLDFQFPPPQPEAFTDPRLASFVRAFAREDSAAGIRLTALGTGRIVLDDGCFRMADEAGKPQGNLVMFARGSQLTRDAQGYLAITGEEADALYRIGERGAWGGPNGVDEKSPAVRALRKACGSDEIINVAAPRSERLFALPFPLWVLDYAHTKDMTYQAAWREVIACLEKQEKQGRRGLDARDRCITQYNGWDYTGDVMPPPPGS</sequence>
<feature type="chain" id="PRO_5024285256" evidence="2">
    <location>
        <begin position="25"/>
        <end position="414"/>
    </location>
</feature>
<dbReference type="RefSeq" id="WP_138619267.1">
    <property type="nucleotide sequence ID" value="NZ_VCAO01000009.1"/>
</dbReference>
<comment type="caution">
    <text evidence="3">The sequence shown here is derived from an EMBL/GenBank/DDBJ whole genome shotgun (WGS) entry which is preliminary data.</text>
</comment>
<keyword evidence="2" id="KW-0732">Signal</keyword>
<evidence type="ECO:0000256" key="1">
    <source>
        <dbReference type="SAM" id="MobiDB-lite"/>
    </source>
</evidence>
<dbReference type="OrthoDB" id="7402425at2"/>
<protein>
    <submittedName>
        <fullName evidence="3">Uncharacterized protein</fullName>
    </submittedName>
</protein>
<keyword evidence="4" id="KW-1185">Reference proteome</keyword>
<dbReference type="AlphaFoldDB" id="A0A5S3P5X8"/>
<dbReference type="EMBL" id="VCAO01000009">
    <property type="protein sequence ID" value="TMM46158.1"/>
    <property type="molecule type" value="Genomic_DNA"/>
</dbReference>
<feature type="region of interest" description="Disordered" evidence="1">
    <location>
        <begin position="39"/>
        <end position="59"/>
    </location>
</feature>